<name>A0ABZ0CQS5_9BURK</name>
<evidence type="ECO:0000313" key="2">
    <source>
        <dbReference type="Proteomes" id="UP001303946"/>
    </source>
</evidence>
<proteinExistence type="predicted"/>
<dbReference type="Proteomes" id="UP001303946">
    <property type="component" value="Chromosome"/>
</dbReference>
<evidence type="ECO:0000313" key="1">
    <source>
        <dbReference type="EMBL" id="WOB06876.1"/>
    </source>
</evidence>
<dbReference type="RefSeq" id="WP_316699521.1">
    <property type="nucleotide sequence ID" value="NZ_CP136336.1"/>
</dbReference>
<dbReference type="SUPFAM" id="SSF81901">
    <property type="entry name" value="HCP-like"/>
    <property type="match status" value="1"/>
</dbReference>
<accession>A0ABZ0CQS5</accession>
<reference evidence="1 2" key="1">
    <citation type="submission" date="2023-10" db="EMBL/GenBank/DDBJ databases">
        <title>Bacteria for the degradation of biodegradable plastic PBAT(Polybutylene adipate terephthalate).</title>
        <authorList>
            <person name="Weon H.-Y."/>
            <person name="Yeon J."/>
        </authorList>
    </citation>
    <scope>NUCLEOTIDE SEQUENCE [LARGE SCALE GENOMIC DNA]</scope>
    <source>
        <strain evidence="1 2">SBD 7-3</strain>
    </source>
</reference>
<keyword evidence="2" id="KW-1185">Reference proteome</keyword>
<protein>
    <submittedName>
        <fullName evidence="1">Uncharacterized protein</fullName>
    </submittedName>
</protein>
<dbReference type="EMBL" id="CP136336">
    <property type="protein sequence ID" value="WOB06876.1"/>
    <property type="molecule type" value="Genomic_DNA"/>
</dbReference>
<organism evidence="1 2">
    <name type="scientific">Piscinibacter gummiphilus</name>
    <dbReference type="NCBI Taxonomy" id="946333"/>
    <lineage>
        <taxon>Bacteria</taxon>
        <taxon>Pseudomonadati</taxon>
        <taxon>Pseudomonadota</taxon>
        <taxon>Betaproteobacteria</taxon>
        <taxon>Burkholderiales</taxon>
        <taxon>Sphaerotilaceae</taxon>
        <taxon>Piscinibacter</taxon>
    </lineage>
</organism>
<dbReference type="Gene3D" id="1.25.40.10">
    <property type="entry name" value="Tetratricopeptide repeat domain"/>
    <property type="match status" value="1"/>
</dbReference>
<dbReference type="InterPro" id="IPR011990">
    <property type="entry name" value="TPR-like_helical_dom_sf"/>
</dbReference>
<sequence length="86" mass="9505">MSLEKEDDVAIQTCAARTFEKTCALDDPWGCTMYAFHLSKGRGVPVNRDMALAVLKKSCKYGPEDEACSYGRGLREQLLTAKQSAK</sequence>
<gene>
    <name evidence="1" type="ORF">RXV79_18360</name>
</gene>